<accession>A0A0E0KR82</accession>
<name>A0A0E0KR82_ORYPU</name>
<keyword evidence="3" id="KW-1185">Reference proteome</keyword>
<dbReference type="Proteomes" id="UP000026962">
    <property type="component" value="Chromosome 4"/>
</dbReference>
<protein>
    <submittedName>
        <fullName evidence="2">Uncharacterized protein</fullName>
    </submittedName>
</protein>
<dbReference type="HOGENOM" id="CLU_2562339_0_0_1"/>
<feature type="region of interest" description="Disordered" evidence="1">
    <location>
        <begin position="62"/>
        <end position="82"/>
    </location>
</feature>
<dbReference type="Gramene" id="OPUNC04G12160.1">
    <property type="protein sequence ID" value="OPUNC04G12160.1"/>
    <property type="gene ID" value="OPUNC04G12160"/>
</dbReference>
<reference evidence="2" key="2">
    <citation type="submission" date="2018-05" db="EMBL/GenBank/DDBJ databases">
        <title>OpunRS2 (Oryza punctata Reference Sequence Version 2).</title>
        <authorList>
            <person name="Zhang J."/>
            <person name="Kudrna D."/>
            <person name="Lee S."/>
            <person name="Talag J."/>
            <person name="Welchert J."/>
            <person name="Wing R.A."/>
        </authorList>
    </citation>
    <scope>NUCLEOTIDE SEQUENCE [LARGE SCALE GENOMIC DNA]</scope>
</reference>
<organism evidence="2">
    <name type="scientific">Oryza punctata</name>
    <name type="common">Red rice</name>
    <dbReference type="NCBI Taxonomy" id="4537"/>
    <lineage>
        <taxon>Eukaryota</taxon>
        <taxon>Viridiplantae</taxon>
        <taxon>Streptophyta</taxon>
        <taxon>Embryophyta</taxon>
        <taxon>Tracheophyta</taxon>
        <taxon>Spermatophyta</taxon>
        <taxon>Magnoliopsida</taxon>
        <taxon>Liliopsida</taxon>
        <taxon>Poales</taxon>
        <taxon>Poaceae</taxon>
        <taxon>BOP clade</taxon>
        <taxon>Oryzoideae</taxon>
        <taxon>Oryzeae</taxon>
        <taxon>Oryzinae</taxon>
        <taxon>Oryza</taxon>
    </lineage>
</organism>
<sequence>MSSTAITLTAIASSAGRMADDERPLLVLPCPAVASDDDGAAILMEGLISINSDNFDDQKWSNELGVEEEEEDGPLSLEGWLR</sequence>
<reference evidence="2" key="1">
    <citation type="submission" date="2015-04" db="UniProtKB">
        <authorList>
            <consortium name="EnsemblPlants"/>
        </authorList>
    </citation>
    <scope>IDENTIFICATION</scope>
</reference>
<dbReference type="AlphaFoldDB" id="A0A0E0KR82"/>
<evidence type="ECO:0000256" key="1">
    <source>
        <dbReference type="SAM" id="MobiDB-lite"/>
    </source>
</evidence>
<evidence type="ECO:0000313" key="2">
    <source>
        <dbReference type="EnsemblPlants" id="OPUNC04G12160.1"/>
    </source>
</evidence>
<proteinExistence type="predicted"/>
<dbReference type="EnsemblPlants" id="OPUNC04G12160.1">
    <property type="protein sequence ID" value="OPUNC04G12160.1"/>
    <property type="gene ID" value="OPUNC04G12160"/>
</dbReference>
<evidence type="ECO:0000313" key="3">
    <source>
        <dbReference type="Proteomes" id="UP000026962"/>
    </source>
</evidence>